<dbReference type="PANTHER" id="PTHR42713">
    <property type="entry name" value="HISTIDINE KINASE-RELATED"/>
    <property type="match status" value="1"/>
</dbReference>
<dbReference type="AlphaFoldDB" id="H3NLH4"/>
<evidence type="ECO:0000256" key="6">
    <source>
        <dbReference type="SAM" id="Phobius"/>
    </source>
</evidence>
<dbReference type="InterPro" id="IPR003594">
    <property type="entry name" value="HATPase_dom"/>
</dbReference>
<dbReference type="InterPro" id="IPR033479">
    <property type="entry name" value="dCache_1"/>
</dbReference>
<feature type="transmembrane region" description="Helical" evidence="6">
    <location>
        <begin position="12"/>
        <end position="32"/>
    </location>
</feature>
<evidence type="ECO:0000256" key="4">
    <source>
        <dbReference type="ARBA" id="ARBA00022989"/>
    </source>
</evidence>
<comment type="caution">
    <text evidence="10">The sequence shown here is derived from an EMBL/GenBank/DDBJ whole genome shotgun (WGS) entry which is preliminary data.</text>
</comment>
<evidence type="ECO:0000256" key="5">
    <source>
        <dbReference type="ARBA" id="ARBA00023136"/>
    </source>
</evidence>
<feature type="domain" description="Histidine kinase/HSP90-like ATPase" evidence="7">
    <location>
        <begin position="459"/>
        <end position="532"/>
    </location>
</feature>
<dbReference type="Pfam" id="PF06580">
    <property type="entry name" value="His_kinase"/>
    <property type="match status" value="1"/>
</dbReference>
<dbReference type="InterPro" id="IPR010559">
    <property type="entry name" value="Sig_transdc_His_kin_internal"/>
</dbReference>
<keyword evidence="4 6" id="KW-1133">Transmembrane helix</keyword>
<gene>
    <name evidence="10" type="ORF">HMPREF9709_00151</name>
</gene>
<evidence type="ECO:0000256" key="2">
    <source>
        <dbReference type="ARBA" id="ARBA00022475"/>
    </source>
</evidence>
<dbReference type="InterPro" id="IPR051552">
    <property type="entry name" value="HptR"/>
</dbReference>
<accession>H3NLH4</accession>
<dbReference type="GO" id="GO:0005886">
    <property type="term" value="C:plasma membrane"/>
    <property type="evidence" value="ECO:0007669"/>
    <property type="project" value="UniProtKB-SubCell"/>
</dbReference>
<keyword evidence="5 6" id="KW-0472">Membrane</keyword>
<evidence type="ECO:0000256" key="1">
    <source>
        <dbReference type="ARBA" id="ARBA00004651"/>
    </source>
</evidence>
<comment type="subcellular location">
    <subcellularLocation>
        <location evidence="1">Cell membrane</location>
        <topology evidence="1">Multi-pass membrane protein</topology>
    </subcellularLocation>
</comment>
<evidence type="ECO:0000259" key="7">
    <source>
        <dbReference type="Pfam" id="PF02518"/>
    </source>
</evidence>
<dbReference type="STRING" id="883114.HMPREF9709_00151"/>
<evidence type="ECO:0008006" key="12">
    <source>
        <dbReference type="Google" id="ProtNLM"/>
    </source>
</evidence>
<dbReference type="PANTHER" id="PTHR42713:SF2">
    <property type="entry name" value="TWO-COMPONENT SENSOR KINASE YESM"/>
    <property type="match status" value="1"/>
</dbReference>
<evidence type="ECO:0000313" key="10">
    <source>
        <dbReference type="EMBL" id="EHR36055.1"/>
    </source>
</evidence>
<sequence>MKKMFKKLNMKISIYFFIISMMIVFFISYTGYKNSVELLIRSKRIQTKQELENAGIYISSYLDKIKSLANLISMNDEIKMISDKQYNDFTSLKNFISIIQKNDNLIENIIIASKTGKIISSSKIDLSQSQQLDKEEWYQKSLQYKNMPYITNEKHKLTSEQEGNLISITSEIKDASNNHQGIIIIDLSHKFIEDYITKMNFGDNGYGFIATSQEKLLFDTNTLSENKKYIELLKSRMKSLEGDFIGETFNIPNTDWIAVGVTSMEGINSLKNVLITNTIFWAIIVLIISIFISLLISNRITKPIRNLIKNIKNTDHKLTPLPSDKKSSSEIQDLTTAFNQLLSKVSDLTLSIAEKEEAKRIFELKALQSQINPHFIYNTLDTIMWLIEFNENEKAIEVTKSLGKILRLTLGINQDFVRLEEEVAHVKNYLEIQKIRYDDKFEYKFDISKDTEQLKVPKLILQPIVENAIYHGIKPLKGKGEITIKSYLEDETLFIIVEDNGIGPQQAKDKNIKTKLSGIGMSNVDQRIKILNNDNCGIKLSRENGVTRVVYGLEINECKVWRKS</sequence>
<keyword evidence="3 6" id="KW-0812">Transmembrane</keyword>
<dbReference type="Proteomes" id="UP000004191">
    <property type="component" value="Unassembled WGS sequence"/>
</dbReference>
<dbReference type="Gene3D" id="6.10.340.10">
    <property type="match status" value="1"/>
</dbReference>
<feature type="domain" description="Signal transduction histidine kinase internal region" evidence="9">
    <location>
        <begin position="363"/>
        <end position="441"/>
    </location>
</feature>
<proteinExistence type="predicted"/>
<keyword evidence="11" id="KW-1185">Reference proteome</keyword>
<protein>
    <recommendedName>
        <fullName evidence="12">HAMP domain-containing protein</fullName>
    </recommendedName>
</protein>
<evidence type="ECO:0000259" key="8">
    <source>
        <dbReference type="Pfam" id="PF02743"/>
    </source>
</evidence>
<dbReference type="Pfam" id="PF02743">
    <property type="entry name" value="dCache_1"/>
    <property type="match status" value="1"/>
</dbReference>
<evidence type="ECO:0000313" key="11">
    <source>
        <dbReference type="Proteomes" id="UP000004191"/>
    </source>
</evidence>
<reference evidence="10 11" key="1">
    <citation type="submission" date="2012-01" db="EMBL/GenBank/DDBJ databases">
        <title>The Genome Sequence of Helcococcus kunzii ATCC 51366.</title>
        <authorList>
            <consortium name="The Broad Institute Genome Sequencing Platform"/>
            <person name="Earl A."/>
            <person name="Ward D."/>
            <person name="Feldgarden M."/>
            <person name="Gevers D."/>
            <person name="Huys G."/>
            <person name="Young S.K."/>
            <person name="Zeng Q."/>
            <person name="Gargeya S."/>
            <person name="Fitzgerald M."/>
            <person name="Haas B."/>
            <person name="Abouelleil A."/>
            <person name="Alvarado L."/>
            <person name="Arachchi H.M."/>
            <person name="Berlin A."/>
            <person name="Chapman S.B."/>
            <person name="Gearin G."/>
            <person name="Goldberg J."/>
            <person name="Griggs A."/>
            <person name="Gujja S."/>
            <person name="Hansen M."/>
            <person name="Heiman D."/>
            <person name="Howarth C."/>
            <person name="Larimer J."/>
            <person name="Lui A."/>
            <person name="MacDonald P.J.P."/>
            <person name="McCowen C."/>
            <person name="Montmayeur A."/>
            <person name="Murphy C."/>
            <person name="Neiman D."/>
            <person name="Pearson M."/>
            <person name="Priest M."/>
            <person name="Roberts A."/>
            <person name="Saif S."/>
            <person name="Shea T."/>
            <person name="Sisk P."/>
            <person name="Stolte C."/>
            <person name="Sykes S."/>
            <person name="Wortman J."/>
            <person name="Nusbaum C."/>
            <person name="Birren B."/>
        </authorList>
    </citation>
    <scope>NUCLEOTIDE SEQUENCE [LARGE SCALE GENOMIC DNA]</scope>
    <source>
        <strain evidence="10 11">ATCC 51366</strain>
    </source>
</reference>
<dbReference type="EMBL" id="AGEI01000003">
    <property type="protein sequence ID" value="EHR36055.1"/>
    <property type="molecule type" value="Genomic_DNA"/>
</dbReference>
<feature type="transmembrane region" description="Helical" evidence="6">
    <location>
        <begin position="278"/>
        <end position="296"/>
    </location>
</feature>
<dbReference type="eggNOG" id="COG2972">
    <property type="taxonomic scope" value="Bacteria"/>
</dbReference>
<name>H3NLH4_9FIRM</name>
<dbReference type="GO" id="GO:0000155">
    <property type="term" value="F:phosphorelay sensor kinase activity"/>
    <property type="evidence" value="ECO:0007669"/>
    <property type="project" value="InterPro"/>
</dbReference>
<dbReference type="Gene3D" id="3.30.450.20">
    <property type="entry name" value="PAS domain"/>
    <property type="match status" value="2"/>
</dbReference>
<keyword evidence="2" id="KW-1003">Cell membrane</keyword>
<dbReference type="Gene3D" id="3.30.565.10">
    <property type="entry name" value="Histidine kinase-like ATPase, C-terminal domain"/>
    <property type="match status" value="1"/>
</dbReference>
<dbReference type="SUPFAM" id="SSF55874">
    <property type="entry name" value="ATPase domain of HSP90 chaperone/DNA topoisomerase II/histidine kinase"/>
    <property type="match status" value="1"/>
</dbReference>
<dbReference type="OrthoDB" id="9809348at2"/>
<dbReference type="Pfam" id="PF02518">
    <property type="entry name" value="HATPase_c"/>
    <property type="match status" value="1"/>
</dbReference>
<dbReference type="HOGENOM" id="CLU_020473_6_1_9"/>
<dbReference type="InterPro" id="IPR036890">
    <property type="entry name" value="HATPase_C_sf"/>
</dbReference>
<evidence type="ECO:0000256" key="3">
    <source>
        <dbReference type="ARBA" id="ARBA00022692"/>
    </source>
</evidence>
<evidence type="ECO:0000259" key="9">
    <source>
        <dbReference type="Pfam" id="PF06580"/>
    </source>
</evidence>
<organism evidence="10 11">
    <name type="scientific">Helcococcus kunzii ATCC 51366</name>
    <dbReference type="NCBI Taxonomy" id="883114"/>
    <lineage>
        <taxon>Bacteria</taxon>
        <taxon>Bacillati</taxon>
        <taxon>Bacillota</taxon>
        <taxon>Tissierellia</taxon>
        <taxon>Tissierellales</taxon>
        <taxon>Peptoniphilaceae</taxon>
        <taxon>Helcococcus</taxon>
    </lineage>
</organism>
<feature type="domain" description="Cache" evidence="8">
    <location>
        <begin position="51"/>
        <end position="231"/>
    </location>
</feature>